<accession>A0A7W9AS73</accession>
<evidence type="ECO:0000313" key="2">
    <source>
        <dbReference type="Proteomes" id="UP000557739"/>
    </source>
</evidence>
<reference evidence="1 2" key="1">
    <citation type="submission" date="2020-08" db="EMBL/GenBank/DDBJ databases">
        <title>Genomic Encyclopedia of Type Strains, Phase IV (KMG-IV): sequencing the most valuable type-strain genomes for metagenomic binning, comparative biology and taxonomic classification.</title>
        <authorList>
            <person name="Goeker M."/>
        </authorList>
    </citation>
    <scope>NUCLEOTIDE SEQUENCE [LARGE SCALE GENOMIC DNA]</scope>
    <source>
        <strain evidence="1 2">DSM 27244</strain>
    </source>
</reference>
<organism evidence="1 2">
    <name type="scientific">Sphingomonas yantingensis</name>
    <dbReference type="NCBI Taxonomy" id="1241761"/>
    <lineage>
        <taxon>Bacteria</taxon>
        <taxon>Pseudomonadati</taxon>
        <taxon>Pseudomonadota</taxon>
        <taxon>Alphaproteobacteria</taxon>
        <taxon>Sphingomonadales</taxon>
        <taxon>Sphingomonadaceae</taxon>
        <taxon>Sphingomonas</taxon>
    </lineage>
</organism>
<protein>
    <submittedName>
        <fullName evidence="1">Uncharacterized protein</fullName>
    </submittedName>
</protein>
<dbReference type="AlphaFoldDB" id="A0A7W9AS73"/>
<evidence type="ECO:0000313" key="1">
    <source>
        <dbReference type="EMBL" id="MBB5699635.1"/>
    </source>
</evidence>
<keyword evidence="2" id="KW-1185">Reference proteome</keyword>
<proteinExistence type="predicted"/>
<gene>
    <name evidence="1" type="ORF">FHR19_003001</name>
</gene>
<comment type="caution">
    <text evidence="1">The sequence shown here is derived from an EMBL/GenBank/DDBJ whole genome shotgun (WGS) entry which is preliminary data.</text>
</comment>
<dbReference type="Proteomes" id="UP000557739">
    <property type="component" value="Unassembled WGS sequence"/>
</dbReference>
<sequence length="38" mass="4223">MTVGTVRSLPRDLIDRGAWPVRGLLSVAAQRVLADRFE</sequence>
<dbReference type="EMBL" id="JACIJJ010000004">
    <property type="protein sequence ID" value="MBB5699635.1"/>
    <property type="molecule type" value="Genomic_DNA"/>
</dbReference>
<name>A0A7W9AS73_9SPHN</name>